<evidence type="ECO:0000256" key="5">
    <source>
        <dbReference type="SAM" id="MobiDB-lite"/>
    </source>
</evidence>
<comment type="caution">
    <text evidence="7">The sequence shown here is derived from an EMBL/GenBank/DDBJ whole genome shotgun (WGS) entry which is preliminary data.</text>
</comment>
<feature type="compositionally biased region" description="Polar residues" evidence="5">
    <location>
        <begin position="1"/>
        <end position="12"/>
    </location>
</feature>
<dbReference type="Pfam" id="PF02892">
    <property type="entry name" value="zf-BED"/>
    <property type="match status" value="1"/>
</dbReference>
<dbReference type="InterPro" id="IPR007021">
    <property type="entry name" value="DUF659"/>
</dbReference>
<dbReference type="PANTHER" id="PTHR32166:SF121">
    <property type="entry name" value="DUF659 DOMAIN-CONTAINING PROTEIN"/>
    <property type="match status" value="1"/>
</dbReference>
<feature type="compositionally biased region" description="Basic and acidic residues" evidence="5">
    <location>
        <begin position="31"/>
        <end position="46"/>
    </location>
</feature>
<evidence type="ECO:0000256" key="4">
    <source>
        <dbReference type="PROSITE-ProRule" id="PRU00027"/>
    </source>
</evidence>
<evidence type="ECO:0000256" key="3">
    <source>
        <dbReference type="ARBA" id="ARBA00022833"/>
    </source>
</evidence>
<dbReference type="EMBL" id="JACGWM010000011">
    <property type="protein sequence ID" value="KAL0342417.1"/>
    <property type="molecule type" value="Genomic_DNA"/>
</dbReference>
<evidence type="ECO:0000256" key="2">
    <source>
        <dbReference type="ARBA" id="ARBA00022771"/>
    </source>
</evidence>
<evidence type="ECO:0000256" key="1">
    <source>
        <dbReference type="ARBA" id="ARBA00022723"/>
    </source>
</evidence>
<dbReference type="GO" id="GO:0008270">
    <property type="term" value="F:zinc ion binding"/>
    <property type="evidence" value="ECO:0007669"/>
    <property type="project" value="UniProtKB-KW"/>
</dbReference>
<feature type="compositionally biased region" description="Low complexity" evidence="5">
    <location>
        <begin position="13"/>
        <end position="26"/>
    </location>
</feature>
<reference evidence="7" key="1">
    <citation type="submission" date="2020-06" db="EMBL/GenBank/DDBJ databases">
        <authorList>
            <person name="Li T."/>
            <person name="Hu X."/>
            <person name="Zhang T."/>
            <person name="Song X."/>
            <person name="Zhang H."/>
            <person name="Dai N."/>
            <person name="Sheng W."/>
            <person name="Hou X."/>
            <person name="Wei L."/>
        </authorList>
    </citation>
    <scope>NUCLEOTIDE SEQUENCE</scope>
    <source>
        <strain evidence="7">KEN8</strain>
        <tissue evidence="7">Leaf</tissue>
    </source>
</reference>
<protein>
    <recommendedName>
        <fullName evidence="6">BED-type domain-containing protein</fullName>
    </recommendedName>
</protein>
<dbReference type="AlphaFoldDB" id="A0AAW2NHI2"/>
<reference evidence="7" key="2">
    <citation type="journal article" date="2024" name="Plant">
        <title>Genomic evolution and insights into agronomic trait innovations of Sesamum species.</title>
        <authorList>
            <person name="Miao H."/>
            <person name="Wang L."/>
            <person name="Qu L."/>
            <person name="Liu H."/>
            <person name="Sun Y."/>
            <person name="Le M."/>
            <person name="Wang Q."/>
            <person name="Wei S."/>
            <person name="Zheng Y."/>
            <person name="Lin W."/>
            <person name="Duan Y."/>
            <person name="Cao H."/>
            <person name="Xiong S."/>
            <person name="Wang X."/>
            <person name="Wei L."/>
            <person name="Li C."/>
            <person name="Ma Q."/>
            <person name="Ju M."/>
            <person name="Zhao R."/>
            <person name="Li G."/>
            <person name="Mu C."/>
            <person name="Tian Q."/>
            <person name="Mei H."/>
            <person name="Zhang T."/>
            <person name="Gao T."/>
            <person name="Zhang H."/>
        </authorList>
    </citation>
    <scope>NUCLEOTIDE SEQUENCE</scope>
    <source>
        <strain evidence="7">KEN8</strain>
    </source>
</reference>
<organism evidence="7">
    <name type="scientific">Sesamum calycinum</name>
    <dbReference type="NCBI Taxonomy" id="2727403"/>
    <lineage>
        <taxon>Eukaryota</taxon>
        <taxon>Viridiplantae</taxon>
        <taxon>Streptophyta</taxon>
        <taxon>Embryophyta</taxon>
        <taxon>Tracheophyta</taxon>
        <taxon>Spermatophyta</taxon>
        <taxon>Magnoliopsida</taxon>
        <taxon>eudicotyledons</taxon>
        <taxon>Gunneridae</taxon>
        <taxon>Pentapetalae</taxon>
        <taxon>asterids</taxon>
        <taxon>lamiids</taxon>
        <taxon>Lamiales</taxon>
        <taxon>Pedaliaceae</taxon>
        <taxon>Sesamum</taxon>
    </lineage>
</organism>
<dbReference type="GO" id="GO:0003677">
    <property type="term" value="F:DNA binding"/>
    <property type="evidence" value="ECO:0007669"/>
    <property type="project" value="InterPro"/>
</dbReference>
<feature type="domain" description="BED-type" evidence="6">
    <location>
        <begin position="31"/>
        <end position="90"/>
    </location>
</feature>
<evidence type="ECO:0000313" key="7">
    <source>
        <dbReference type="EMBL" id="KAL0342417.1"/>
    </source>
</evidence>
<dbReference type="PANTHER" id="PTHR32166">
    <property type="entry name" value="OSJNBA0013A04.12 PROTEIN"/>
    <property type="match status" value="1"/>
</dbReference>
<accession>A0AAW2NHI2</accession>
<keyword evidence="3" id="KW-0862">Zinc</keyword>
<dbReference type="SUPFAM" id="SSF53098">
    <property type="entry name" value="Ribonuclease H-like"/>
    <property type="match status" value="1"/>
</dbReference>
<gene>
    <name evidence="7" type="ORF">Scaly_1904300</name>
</gene>
<sequence length="591" mass="66737">METSDSRTTPNESQSVSGSGVGQPSQTNPRQKKDIAWKHVTESTSSEGRKILTCDYCHTSFRGGGINRMKQHLAGEKGNVASCKKVPPEIRFMIQGSLKENVEKAKEKRGSLGIDEYAFGASAHESSYDDYTAYAQKESHKQQPESSKKKAKTGLESFFKIGTRDPSQPTIKASLQSKEKWHDTDMAIALWFYDSCIPLNACNSPFFQIAMSKVASMGHGYAGPSYHGLRVSLLKDAKKQVALIVDSFRSKWIETGCTIMGDGWKDSRQRPLVNFLVYCPSGISFIKSVDVSAIESTAEIVEMVGVKNVVHLVTDNAANYKAAGRLLSEKYPTICWSPCAAHCVNLILKDIGELSHVKDCAILASKVTCYIYNNKWPLNWLRQREGWTEILRPGDTRFATTFIALKSLSDHKDDLQAMVTCQDFKKFLKKDMAKQVKQVVLDERFWNSCNIIVRVGTPLVRLLRICDSDEKPSLGYVYEGMYRARKAIKALFRNKKRLYQQYVDIINARWDKMLRKSLHAAAYYLNPAFQYDKESFCEKTEVLSGLLDYIDTRVDTGGNKAYNEISLYRDRQKSFARPTAMTIARSTRPDD</sequence>
<name>A0AAW2NHI2_9LAMI</name>
<dbReference type="PROSITE" id="PS50808">
    <property type="entry name" value="ZF_BED"/>
    <property type="match status" value="1"/>
</dbReference>
<dbReference type="InterPro" id="IPR012337">
    <property type="entry name" value="RNaseH-like_sf"/>
</dbReference>
<dbReference type="InterPro" id="IPR003656">
    <property type="entry name" value="Znf_BED"/>
</dbReference>
<keyword evidence="1" id="KW-0479">Metal-binding</keyword>
<feature type="region of interest" description="Disordered" evidence="5">
    <location>
        <begin position="1"/>
        <end position="46"/>
    </location>
</feature>
<evidence type="ECO:0000259" key="6">
    <source>
        <dbReference type="PROSITE" id="PS50808"/>
    </source>
</evidence>
<dbReference type="Pfam" id="PF04937">
    <property type="entry name" value="DUF659"/>
    <property type="match status" value="1"/>
</dbReference>
<keyword evidence="2 4" id="KW-0863">Zinc-finger</keyword>
<proteinExistence type="predicted"/>